<dbReference type="EMBL" id="JBHZOL010000021">
    <property type="protein sequence ID" value="MFE4105362.1"/>
    <property type="molecule type" value="Genomic_DNA"/>
</dbReference>
<protein>
    <submittedName>
        <fullName evidence="1">Glutaredoxin family protein</fullName>
    </submittedName>
</protein>
<keyword evidence="2" id="KW-1185">Reference proteome</keyword>
<dbReference type="RefSeq" id="WP_377961757.1">
    <property type="nucleotide sequence ID" value="NZ_JBHZOL010000021.1"/>
</dbReference>
<organism evidence="1 2">
    <name type="scientific">Almyronema epifaneia S1</name>
    <dbReference type="NCBI Taxonomy" id="2991925"/>
    <lineage>
        <taxon>Bacteria</taxon>
        <taxon>Bacillati</taxon>
        <taxon>Cyanobacteriota</taxon>
        <taxon>Cyanophyceae</taxon>
        <taxon>Nodosilineales</taxon>
        <taxon>Nodosilineaceae</taxon>
        <taxon>Almyronema</taxon>
        <taxon>Almyronema epifaneia</taxon>
    </lineage>
</organism>
<dbReference type="InterPro" id="IPR036249">
    <property type="entry name" value="Thioredoxin-like_sf"/>
</dbReference>
<reference evidence="1 2" key="1">
    <citation type="submission" date="2024-10" db="EMBL/GenBank/DDBJ databases">
        <authorList>
            <person name="Ratan Roy A."/>
            <person name="Morales Sandoval P.H."/>
            <person name="De Los Santos Villalobos S."/>
            <person name="Chakraborty S."/>
            <person name="Mukherjee J."/>
        </authorList>
    </citation>
    <scope>NUCLEOTIDE SEQUENCE [LARGE SCALE GENOMIC DNA]</scope>
    <source>
        <strain evidence="1 2">S1</strain>
    </source>
</reference>
<evidence type="ECO:0000313" key="2">
    <source>
        <dbReference type="Proteomes" id="UP001600165"/>
    </source>
</evidence>
<dbReference type="PROSITE" id="PS51257">
    <property type="entry name" value="PROKAR_LIPOPROTEIN"/>
    <property type="match status" value="1"/>
</dbReference>
<dbReference type="Proteomes" id="UP001600165">
    <property type="component" value="Unassembled WGS sequence"/>
</dbReference>
<dbReference type="SUPFAM" id="SSF52833">
    <property type="entry name" value="Thioredoxin-like"/>
    <property type="match status" value="1"/>
</dbReference>
<accession>A0ABW6IB28</accession>
<sequence length="134" mass="14599">MPTLFPRQLVSGSLLGSAVIIGSLLMSCSQVGTPEPEPLSFEAQLADHLTAEGDKMYGAYWCPHCADQKERFNDAVDRIPYVECDPSGENAQPEVCQAKGIQGYPTWEINGELYMGVRSLEELAELSGFEPGSE</sequence>
<dbReference type="PANTHER" id="PTHR34573:SF1">
    <property type="entry name" value="VITAMIN K EPOXIDE REDUCTASE DOMAIN-CONTAINING PROTEIN"/>
    <property type="match status" value="1"/>
</dbReference>
<evidence type="ECO:0000313" key="1">
    <source>
        <dbReference type="EMBL" id="MFE4105362.1"/>
    </source>
</evidence>
<gene>
    <name evidence="1" type="ORF">ACFVKH_03665</name>
</gene>
<dbReference type="PANTHER" id="PTHR34573">
    <property type="entry name" value="VKC DOMAIN-CONTAINING PROTEIN"/>
    <property type="match status" value="1"/>
</dbReference>
<dbReference type="Gene3D" id="3.40.30.10">
    <property type="entry name" value="Glutaredoxin"/>
    <property type="match status" value="1"/>
</dbReference>
<proteinExistence type="predicted"/>
<comment type="caution">
    <text evidence="1">The sequence shown here is derived from an EMBL/GenBank/DDBJ whole genome shotgun (WGS) entry which is preliminary data.</text>
</comment>
<name>A0ABW6IB28_9CYAN</name>